<feature type="region of interest" description="Disordered" evidence="5">
    <location>
        <begin position="129"/>
        <end position="194"/>
    </location>
</feature>
<comment type="caution">
    <text evidence="7">The sequence shown here is derived from an EMBL/GenBank/DDBJ whole genome shotgun (WGS) entry which is preliminary data.</text>
</comment>
<dbReference type="AlphaFoldDB" id="A0A3E2HI18"/>
<feature type="transmembrane region" description="Helical" evidence="6">
    <location>
        <begin position="848"/>
        <end position="869"/>
    </location>
</feature>
<dbReference type="GO" id="GO:0016020">
    <property type="term" value="C:membrane"/>
    <property type="evidence" value="ECO:0007669"/>
    <property type="project" value="UniProtKB-SubCell"/>
</dbReference>
<gene>
    <name evidence="7" type="ORF">B7463_g3326</name>
</gene>
<dbReference type="InterPro" id="IPR045863">
    <property type="entry name" value="CorA_TM1_TM2"/>
</dbReference>
<dbReference type="STRING" id="5539.A0A3E2HI18"/>
<keyword evidence="2 6" id="KW-0812">Transmembrane</keyword>
<feature type="non-terminal residue" evidence="7">
    <location>
        <position position="1"/>
    </location>
</feature>
<dbReference type="GO" id="GO:0046873">
    <property type="term" value="F:metal ion transmembrane transporter activity"/>
    <property type="evidence" value="ECO:0007669"/>
    <property type="project" value="InterPro"/>
</dbReference>
<evidence type="ECO:0000256" key="3">
    <source>
        <dbReference type="ARBA" id="ARBA00022989"/>
    </source>
</evidence>
<feature type="compositionally biased region" description="Basic and acidic residues" evidence="5">
    <location>
        <begin position="129"/>
        <end position="164"/>
    </location>
</feature>
<evidence type="ECO:0000256" key="2">
    <source>
        <dbReference type="ARBA" id="ARBA00022692"/>
    </source>
</evidence>
<proteinExistence type="predicted"/>
<evidence type="ECO:0000313" key="7">
    <source>
        <dbReference type="EMBL" id="RFU33017.1"/>
    </source>
</evidence>
<evidence type="ECO:0000313" key="8">
    <source>
        <dbReference type="Proteomes" id="UP000258309"/>
    </source>
</evidence>
<dbReference type="Proteomes" id="UP000258309">
    <property type="component" value="Unassembled WGS sequence"/>
</dbReference>
<dbReference type="Gene3D" id="1.20.58.340">
    <property type="entry name" value="Magnesium transport protein CorA, transmembrane region"/>
    <property type="match status" value="1"/>
</dbReference>
<evidence type="ECO:0000256" key="5">
    <source>
        <dbReference type="SAM" id="MobiDB-lite"/>
    </source>
</evidence>
<name>A0A3E2HI18_SCYLI</name>
<evidence type="ECO:0000256" key="1">
    <source>
        <dbReference type="ARBA" id="ARBA00004141"/>
    </source>
</evidence>
<feature type="region of interest" description="Disordered" evidence="5">
    <location>
        <begin position="714"/>
        <end position="741"/>
    </location>
</feature>
<feature type="transmembrane region" description="Helical" evidence="6">
    <location>
        <begin position="808"/>
        <end position="828"/>
    </location>
</feature>
<feature type="compositionally biased region" description="Low complexity" evidence="5">
    <location>
        <begin position="714"/>
        <end position="725"/>
    </location>
</feature>
<dbReference type="OMA" id="PIHARHM"/>
<dbReference type="SUPFAM" id="SSF144083">
    <property type="entry name" value="Magnesium transport protein CorA, transmembrane region"/>
    <property type="match status" value="1"/>
</dbReference>
<keyword evidence="3 6" id="KW-1133">Transmembrane helix</keyword>
<dbReference type="Pfam" id="PF01544">
    <property type="entry name" value="CorA"/>
    <property type="match status" value="1"/>
</dbReference>
<feature type="non-terminal residue" evidence="7">
    <location>
        <position position="951"/>
    </location>
</feature>
<evidence type="ECO:0000256" key="6">
    <source>
        <dbReference type="SAM" id="Phobius"/>
    </source>
</evidence>
<keyword evidence="8" id="KW-1185">Reference proteome</keyword>
<keyword evidence="4 6" id="KW-0472">Membrane</keyword>
<dbReference type="InterPro" id="IPR050829">
    <property type="entry name" value="CorA_MIT"/>
</dbReference>
<protein>
    <submittedName>
        <fullName evidence="7">Uncharacterized protein</fullName>
    </submittedName>
</protein>
<organism evidence="7 8">
    <name type="scientific">Scytalidium lignicola</name>
    <name type="common">Hyphomycete</name>
    <dbReference type="NCBI Taxonomy" id="5539"/>
    <lineage>
        <taxon>Eukaryota</taxon>
        <taxon>Fungi</taxon>
        <taxon>Dikarya</taxon>
        <taxon>Ascomycota</taxon>
        <taxon>Pezizomycotina</taxon>
        <taxon>Leotiomycetes</taxon>
        <taxon>Leotiomycetes incertae sedis</taxon>
        <taxon>Scytalidium</taxon>
    </lineage>
</organism>
<dbReference type="PANTHER" id="PTHR47685:SF1">
    <property type="entry name" value="MAGNESIUM TRANSPORT PROTEIN CORA"/>
    <property type="match status" value="1"/>
</dbReference>
<accession>A0A3E2HI18</accession>
<dbReference type="EMBL" id="NCSJ02000043">
    <property type="protein sequence ID" value="RFU33017.1"/>
    <property type="molecule type" value="Genomic_DNA"/>
</dbReference>
<reference evidence="7 8" key="1">
    <citation type="submission" date="2018-05" db="EMBL/GenBank/DDBJ databases">
        <title>Draft genome sequence of Scytalidium lignicola DSM 105466, a ubiquitous saprotrophic fungus.</title>
        <authorList>
            <person name="Buettner E."/>
            <person name="Gebauer A.M."/>
            <person name="Hofrichter M."/>
            <person name="Liers C."/>
            <person name="Kellner H."/>
        </authorList>
    </citation>
    <scope>NUCLEOTIDE SEQUENCE [LARGE SCALE GENOMIC DNA]</scope>
    <source>
        <strain evidence="7 8">DSM 105466</strain>
    </source>
</reference>
<feature type="compositionally biased region" description="Basic and acidic residues" evidence="5">
    <location>
        <begin position="174"/>
        <end position="194"/>
    </location>
</feature>
<dbReference type="PANTHER" id="PTHR47685">
    <property type="entry name" value="MAGNESIUM TRANSPORT PROTEIN CORA"/>
    <property type="match status" value="1"/>
</dbReference>
<sequence length="951" mass="111560">MASENPDRPKNSDDDELPEMLKDDLLMQYFRCRYEHRENFLKIACKGNQERIKYEEEKIKHEEKRTEVLRETLRQRYARASQDTTTEENNNNIELLHEYRMDWRSAARENSRAERNIIIIEQNRRKRLDERRQLEQQRQQGHLEEQEQAQEEQKEQKEQKELKRSLSKKLTQCPKDESNRLDEDRSRLSKKEDEKLTEELELLARVAHWEILPAQQGSQFSTQDTSRYGIHVYEIALKKSGDSQSYTFNEMKRHPVDRVLGKDKKRNPFMSNPGKDTIRYFHLPANNMRWVEEVIGQYYGEERGEYNYKKSKDYRQKSSDLLCREFWTAQQHNGPSDPVHARHMRPQCAFIQRDDTRHDPPIIGASRNHIIFMPYLHWETDGRRREMARISCQLKEEKEKEQRKKGKIHFNKQKYDQWRTILEDIRAKFSRSTMAGIMEESPNDKISKITSKGEPKNPLGKYLSQVAKVYNEMDIENDVKLLRENLFDQPPLHGRRTLDQSYYWKLENTEQRDRDQVVSRGTRGGSGNDKSTPVIMVDQLWLYILDDNTIISSFPRRWGRNKSDPAGVQKCIRSKLQHLREGQVQSVHDLAVIIMDQCSTVFFDRTRRVDNRPELLDLFATAIGNISEMRTIAYESFWHHLQMLNYTNLQQFGVERMARIYLNINPEGVLLGEAHDIMDELRMMIRVFVHQLYVAKKFHKSLRSLKEREAVVVNSSNDSSTVSSNKPDVKPPERQGSGINESTIQNVHDLIENIEGRRHELQDLEENTKQIIEHLNALLTLKQQQASIIEAKAARDYADQSVTQGRSIMLFTIVTIIFLPLSYISSIFGMNSAEFNSGSMSLHQEFVYMFSISVAIVIVALCIAFNPLIREFFVNKIPASWRKLFSLALKWKNLYGRNLKNNLGGINSRKSSGKSIFKLLRRERDKIKRVSTTSKGNLIFGEQVPNGPAQV</sequence>
<dbReference type="InterPro" id="IPR002523">
    <property type="entry name" value="MgTranspt_CorA/ZnTranspt_ZntB"/>
</dbReference>
<dbReference type="OrthoDB" id="341259at2759"/>
<comment type="subcellular location">
    <subcellularLocation>
        <location evidence="1">Membrane</location>
        <topology evidence="1">Multi-pass membrane protein</topology>
    </subcellularLocation>
</comment>
<evidence type="ECO:0000256" key="4">
    <source>
        <dbReference type="ARBA" id="ARBA00023136"/>
    </source>
</evidence>